<dbReference type="STRING" id="29524.SAMN02745171_00102"/>
<dbReference type="PANTHER" id="PTHR10443">
    <property type="entry name" value="MICROSOMAL DIPEPTIDASE"/>
    <property type="match status" value="1"/>
</dbReference>
<keyword evidence="2" id="KW-1185">Reference proteome</keyword>
<dbReference type="GO" id="GO:0070573">
    <property type="term" value="F:metallodipeptidase activity"/>
    <property type="evidence" value="ECO:0007669"/>
    <property type="project" value="InterPro"/>
</dbReference>
<dbReference type="InterPro" id="IPR008257">
    <property type="entry name" value="Pept_M19"/>
</dbReference>
<name>A0A1T4KLX6_9PORP</name>
<dbReference type="RefSeq" id="WP_078736070.1">
    <property type="nucleotide sequence ID" value="NZ_JACIJQ010000001.1"/>
</dbReference>
<dbReference type="InterPro" id="IPR032466">
    <property type="entry name" value="Metal_Hydrolase"/>
</dbReference>
<gene>
    <name evidence="1" type="ORF">SAMN02745171_00102</name>
</gene>
<dbReference type="PANTHER" id="PTHR10443:SF12">
    <property type="entry name" value="DIPEPTIDASE"/>
    <property type="match status" value="1"/>
</dbReference>
<dbReference type="Pfam" id="PF01244">
    <property type="entry name" value="Peptidase_M19"/>
    <property type="match status" value="1"/>
</dbReference>
<dbReference type="CDD" id="cd01301">
    <property type="entry name" value="rDP_like"/>
    <property type="match status" value="1"/>
</dbReference>
<proteinExistence type="predicted"/>
<dbReference type="Proteomes" id="UP000190121">
    <property type="component" value="Unassembled WGS sequence"/>
</dbReference>
<dbReference type="SUPFAM" id="SSF51556">
    <property type="entry name" value="Metallo-dependent hydrolases"/>
    <property type="match status" value="1"/>
</dbReference>
<accession>A0A1T4KLX6</accession>
<sequence length="606" mass="66653">MLDAPNIEQLPLALRRLYEEAEGRNVSPLSLQAVPRIGLTCHTTEAGYSVNPAYVQVIEEAGGIPILLPTLRESCKHTALLETLDGLLLTGGGDVHPSFLGEEPVPELGKIDYPRDRYELELILFAYRRNIPMLGICRGFQMINIALGGTLMQDLYKSFPLPPSFYKRLSSPINHSPEMDKREGAHTVTFTTGHSMLAEIMGHTGGDAIWVNSLHHQAIGKLSKELRLEAVAPDGIIEAAVGYPNKPIVGVQWHPEHMACGGNPEMKSLFTFFVREASLFAQAKAIHRKSIVLDSHTDTPMFLTPESDLTQRGEWKVDAVKMEEGKVDATIMVAYLPQGKRSSEDLLKAQDFALNKLKVIEYVVSQNKDRLLYASSVEEIKRAKREGLLSIVPAIENGYALGKSLTLLEEYRRMGVVYITLCHNGDNDICDSACRSVREHKGLSNFGKEVVLKMNELGILIDVSHASDDTIADVLELSQRPIIASHSSCRALCPHPRNLTDEQIRRIAQLGGVVQICLYSDFISEKPGLACVQEAANHIDHIVSLAGYEAVGIGSDFDGGGDLEGCHGSNDLINLTVELLRRGYSEEQLIAILGGNFLRVMAMSGR</sequence>
<dbReference type="Pfam" id="PF07722">
    <property type="entry name" value="Peptidase_C26"/>
    <property type="match status" value="1"/>
</dbReference>
<evidence type="ECO:0000313" key="2">
    <source>
        <dbReference type="Proteomes" id="UP000190121"/>
    </source>
</evidence>
<dbReference type="CDD" id="cd01745">
    <property type="entry name" value="GATase1_2"/>
    <property type="match status" value="1"/>
</dbReference>
<dbReference type="InterPro" id="IPR029062">
    <property type="entry name" value="Class_I_gatase-like"/>
</dbReference>
<dbReference type="PROSITE" id="PS51365">
    <property type="entry name" value="RENAL_DIPEPTIDASE_2"/>
    <property type="match status" value="1"/>
</dbReference>
<dbReference type="Gene3D" id="3.40.50.880">
    <property type="match status" value="1"/>
</dbReference>
<organism evidence="1 2">
    <name type="scientific">Porphyromonas circumdentaria</name>
    <dbReference type="NCBI Taxonomy" id="29524"/>
    <lineage>
        <taxon>Bacteria</taxon>
        <taxon>Pseudomonadati</taxon>
        <taxon>Bacteroidota</taxon>
        <taxon>Bacteroidia</taxon>
        <taxon>Bacteroidales</taxon>
        <taxon>Porphyromonadaceae</taxon>
        <taxon>Porphyromonas</taxon>
    </lineage>
</organism>
<dbReference type="SUPFAM" id="SSF52317">
    <property type="entry name" value="Class I glutamine amidotransferase-like"/>
    <property type="match status" value="1"/>
</dbReference>
<dbReference type="EMBL" id="FUXE01000001">
    <property type="protein sequence ID" value="SJZ43373.1"/>
    <property type="molecule type" value="Genomic_DNA"/>
</dbReference>
<dbReference type="OrthoDB" id="9804920at2"/>
<dbReference type="PROSITE" id="PS51273">
    <property type="entry name" value="GATASE_TYPE_1"/>
    <property type="match status" value="1"/>
</dbReference>
<dbReference type="Gene3D" id="3.20.20.140">
    <property type="entry name" value="Metal-dependent hydrolases"/>
    <property type="match status" value="1"/>
</dbReference>
<evidence type="ECO:0000313" key="1">
    <source>
        <dbReference type="EMBL" id="SJZ43373.1"/>
    </source>
</evidence>
<dbReference type="InterPro" id="IPR011697">
    <property type="entry name" value="Peptidase_C26"/>
</dbReference>
<dbReference type="GO" id="GO:0006508">
    <property type="term" value="P:proteolysis"/>
    <property type="evidence" value="ECO:0007669"/>
    <property type="project" value="InterPro"/>
</dbReference>
<dbReference type="AlphaFoldDB" id="A0A1T4KLX6"/>
<reference evidence="2" key="1">
    <citation type="submission" date="2017-02" db="EMBL/GenBank/DDBJ databases">
        <authorList>
            <person name="Varghese N."/>
            <person name="Submissions S."/>
        </authorList>
    </citation>
    <scope>NUCLEOTIDE SEQUENCE [LARGE SCALE GENOMIC DNA]</scope>
    <source>
        <strain evidence="2">ATCC 51356</strain>
    </source>
</reference>
<protein>
    <submittedName>
        <fullName evidence="1">Zn-dependent dipeptidase, dipeptidase homolog</fullName>
    </submittedName>
</protein>